<comment type="caution">
    <text evidence="2">The sequence shown here is derived from an EMBL/GenBank/DDBJ whole genome shotgun (WGS) entry which is preliminary data.</text>
</comment>
<dbReference type="EMBL" id="JBBWRZ010000008">
    <property type="protein sequence ID" value="KAK8230840.1"/>
    <property type="molecule type" value="Genomic_DNA"/>
</dbReference>
<sequence length="254" mass="28283">MTRHVAFNVLSTLILESKLEGLPTGISQRFLDVFSTASIPELVNRAMELIPESTVVILGRDFTIEDLLALPRCSNDEAMWHGCYLMLVFEQLWKLYGGSGRGDSGIFARLKNYNAYARGTRTVVENTLAVEKALATEGSKGYARRLWTSAPGAVTANEVLILETAMMTKRRVYSCGDQELVTSNRKGKARADTDTDVDDESPDFLIDERTRSDHDPAEQSLLNTHAENDDVQDSDIEELPTRNRGRPALQLLSQ</sequence>
<gene>
    <name evidence="2" type="ORF">HDK90DRAFT_512950</name>
</gene>
<evidence type="ECO:0000256" key="1">
    <source>
        <dbReference type="SAM" id="MobiDB-lite"/>
    </source>
</evidence>
<organism evidence="2 3">
    <name type="scientific">Phyllosticta capitalensis</name>
    <dbReference type="NCBI Taxonomy" id="121624"/>
    <lineage>
        <taxon>Eukaryota</taxon>
        <taxon>Fungi</taxon>
        <taxon>Dikarya</taxon>
        <taxon>Ascomycota</taxon>
        <taxon>Pezizomycotina</taxon>
        <taxon>Dothideomycetes</taxon>
        <taxon>Dothideomycetes incertae sedis</taxon>
        <taxon>Botryosphaeriales</taxon>
        <taxon>Phyllostictaceae</taxon>
        <taxon>Phyllosticta</taxon>
    </lineage>
</organism>
<accession>A0ABR1YIY4</accession>
<feature type="compositionally biased region" description="Acidic residues" evidence="1">
    <location>
        <begin position="229"/>
        <end position="238"/>
    </location>
</feature>
<evidence type="ECO:0000313" key="2">
    <source>
        <dbReference type="EMBL" id="KAK8230840.1"/>
    </source>
</evidence>
<name>A0ABR1YIY4_9PEZI</name>
<proteinExistence type="predicted"/>
<protein>
    <submittedName>
        <fullName evidence="2">Uncharacterized protein</fullName>
    </submittedName>
</protein>
<reference evidence="2 3" key="1">
    <citation type="submission" date="2024-04" db="EMBL/GenBank/DDBJ databases">
        <title>Phyllosticta paracitricarpa is synonymous to the EU quarantine fungus P. citricarpa based on phylogenomic analyses.</title>
        <authorList>
            <consortium name="Lawrence Berkeley National Laboratory"/>
            <person name="Van Ingen-Buijs V.A."/>
            <person name="Van Westerhoven A.C."/>
            <person name="Haridas S."/>
            <person name="Skiadas P."/>
            <person name="Martin F."/>
            <person name="Groenewald J.Z."/>
            <person name="Crous P.W."/>
            <person name="Seidl M.F."/>
        </authorList>
    </citation>
    <scope>NUCLEOTIDE SEQUENCE [LARGE SCALE GENOMIC DNA]</scope>
    <source>
        <strain evidence="2 3">CBS 123374</strain>
    </source>
</reference>
<feature type="region of interest" description="Disordered" evidence="1">
    <location>
        <begin position="183"/>
        <end position="254"/>
    </location>
</feature>
<feature type="compositionally biased region" description="Basic and acidic residues" evidence="1">
    <location>
        <begin position="206"/>
        <end position="217"/>
    </location>
</feature>
<keyword evidence="3" id="KW-1185">Reference proteome</keyword>
<dbReference type="Proteomes" id="UP001492380">
    <property type="component" value="Unassembled WGS sequence"/>
</dbReference>
<evidence type="ECO:0000313" key="3">
    <source>
        <dbReference type="Proteomes" id="UP001492380"/>
    </source>
</evidence>